<proteinExistence type="predicted"/>
<evidence type="ECO:0000313" key="4">
    <source>
        <dbReference type="Proteomes" id="UP000256964"/>
    </source>
</evidence>
<dbReference type="EMBL" id="KZ857474">
    <property type="protein sequence ID" value="RDX42914.1"/>
    <property type="molecule type" value="Genomic_DNA"/>
</dbReference>
<dbReference type="Pfam" id="PF06985">
    <property type="entry name" value="HET"/>
    <property type="match status" value="1"/>
</dbReference>
<evidence type="ECO:0000313" key="3">
    <source>
        <dbReference type="EMBL" id="RDX42914.1"/>
    </source>
</evidence>
<dbReference type="PANTHER" id="PTHR24148">
    <property type="entry name" value="ANKYRIN REPEAT DOMAIN-CONTAINING PROTEIN 39 HOMOLOG-RELATED"/>
    <property type="match status" value="1"/>
</dbReference>
<evidence type="ECO:0000256" key="1">
    <source>
        <dbReference type="SAM" id="MobiDB-lite"/>
    </source>
</evidence>
<protein>
    <recommendedName>
        <fullName evidence="2">Heterokaryon incompatibility domain-containing protein</fullName>
    </recommendedName>
</protein>
<keyword evidence="4" id="KW-1185">Reference proteome</keyword>
<dbReference type="STRING" id="139420.A0A371CRJ7"/>
<sequence length="553" mass="61479">MPQPFKLTTIYEKSIRALTGRRVDLSSCGTPGEIRFIDCEQVTEHNTLRIYEIGSLFPPKDHPYATVSYVWYGYPDPSPPSTPRPTFNARGSERAEGISTALLSYVCAAALHEGVRLLWLDRLCMMQTNWEDKSWQIQQMYHIYKRAAVSFVLPAGINRVARLGEDTPWIHRAWTLQELLAPEKSLVLFAWAHGRGTYSGATSGRIVEVVKGKCAMADADDVLQLCVDGKMTFSPASGGPPSVMPVRIFGRDASPQAWATMGALRLRGSESGQSAVWRSALMRTSSRPVDMILSIMGLFRVSLDPKKFDEDDRVGATLALAKGIMDARHSASWIGASFHLPPSSQLSSFPTFPRSIVSGRATVKVDGEEREVSEVMDGSYMSQWWLREAPHGVIDDDGYLCIRAKAAAITLTDKTGTATPGSANRSIELRADGKTYYVKDLEGKKWIVDSEKALSKTTKTMIVYVGVEGRLSSLASYKFSDHTPVRAIAVKRHLEGKWHRVASFFLGETFKEEIKSWDTFTVAIGGPKKLTESQLQSVRKKEHKVRRKPIEPN</sequence>
<reference evidence="3 4" key="1">
    <citation type="journal article" date="2018" name="Biotechnol. Biofuels">
        <title>Integrative visual omics of the white-rot fungus Polyporus brumalis exposes the biotechnological potential of its oxidative enzymes for delignifying raw plant biomass.</title>
        <authorList>
            <person name="Miyauchi S."/>
            <person name="Rancon A."/>
            <person name="Drula E."/>
            <person name="Hage H."/>
            <person name="Chaduli D."/>
            <person name="Favel A."/>
            <person name="Grisel S."/>
            <person name="Henrissat B."/>
            <person name="Herpoel-Gimbert I."/>
            <person name="Ruiz-Duenas F.J."/>
            <person name="Chevret D."/>
            <person name="Hainaut M."/>
            <person name="Lin J."/>
            <person name="Wang M."/>
            <person name="Pangilinan J."/>
            <person name="Lipzen A."/>
            <person name="Lesage-Meessen L."/>
            <person name="Navarro D."/>
            <person name="Riley R."/>
            <person name="Grigoriev I.V."/>
            <person name="Zhou S."/>
            <person name="Raouche S."/>
            <person name="Rosso M.N."/>
        </authorList>
    </citation>
    <scope>NUCLEOTIDE SEQUENCE [LARGE SCALE GENOMIC DNA]</scope>
    <source>
        <strain evidence="3 4">BRFM 1820</strain>
    </source>
</reference>
<dbReference type="AlphaFoldDB" id="A0A371CRJ7"/>
<dbReference type="InterPro" id="IPR052895">
    <property type="entry name" value="HetReg/Transcr_Mod"/>
</dbReference>
<feature type="domain" description="Heterokaryon incompatibility" evidence="2">
    <location>
        <begin position="64"/>
        <end position="153"/>
    </location>
</feature>
<dbReference type="Proteomes" id="UP000256964">
    <property type="component" value="Unassembled WGS sequence"/>
</dbReference>
<dbReference type="PANTHER" id="PTHR24148:SF64">
    <property type="entry name" value="HETEROKARYON INCOMPATIBILITY DOMAIN-CONTAINING PROTEIN"/>
    <property type="match status" value="1"/>
</dbReference>
<dbReference type="InterPro" id="IPR010730">
    <property type="entry name" value="HET"/>
</dbReference>
<gene>
    <name evidence="3" type="ORF">OH76DRAFT_1391161</name>
</gene>
<dbReference type="OrthoDB" id="5303367at2759"/>
<organism evidence="3 4">
    <name type="scientific">Lentinus brumalis</name>
    <dbReference type="NCBI Taxonomy" id="2498619"/>
    <lineage>
        <taxon>Eukaryota</taxon>
        <taxon>Fungi</taxon>
        <taxon>Dikarya</taxon>
        <taxon>Basidiomycota</taxon>
        <taxon>Agaricomycotina</taxon>
        <taxon>Agaricomycetes</taxon>
        <taxon>Polyporales</taxon>
        <taxon>Polyporaceae</taxon>
        <taxon>Lentinus</taxon>
    </lineage>
</organism>
<feature type="compositionally biased region" description="Basic residues" evidence="1">
    <location>
        <begin position="538"/>
        <end position="547"/>
    </location>
</feature>
<evidence type="ECO:0000259" key="2">
    <source>
        <dbReference type="Pfam" id="PF06985"/>
    </source>
</evidence>
<name>A0A371CRJ7_9APHY</name>
<feature type="region of interest" description="Disordered" evidence="1">
    <location>
        <begin position="533"/>
        <end position="553"/>
    </location>
</feature>
<accession>A0A371CRJ7</accession>